<gene>
    <name evidence="4" type="ORF">ATANTOWER_006329</name>
</gene>
<dbReference type="InterPro" id="IPR001304">
    <property type="entry name" value="C-type_lectin-like"/>
</dbReference>
<dbReference type="Pfam" id="PF00059">
    <property type="entry name" value="Lectin_C"/>
    <property type="match status" value="2"/>
</dbReference>
<dbReference type="CDD" id="cd00037">
    <property type="entry name" value="CLECT"/>
    <property type="match status" value="1"/>
</dbReference>
<evidence type="ECO:0000313" key="5">
    <source>
        <dbReference type="Proteomes" id="UP001345963"/>
    </source>
</evidence>
<dbReference type="PROSITE" id="PS51257">
    <property type="entry name" value="PROKAR_LIPOPROTEIN"/>
    <property type="match status" value="1"/>
</dbReference>
<evidence type="ECO:0000259" key="3">
    <source>
        <dbReference type="PROSITE" id="PS50041"/>
    </source>
</evidence>
<dbReference type="SUPFAM" id="SSF56436">
    <property type="entry name" value="C-type lectin-like"/>
    <property type="match status" value="2"/>
</dbReference>
<feature type="non-terminal residue" evidence="4">
    <location>
        <position position="260"/>
    </location>
</feature>
<sequence length="260" mass="30653">MDRCFTVMILLFFGFTLGSCSEVREFHYINILKTWDEARQYCQEKYTDLAKIESREDISRLSSPFSYSWVWFGLRDDPQSWKNTMGTDANSWRWSTTGETGKTDYHKWSPGEPNYGDAREMCVVMTSTGEWADRTCSLHRNFICFIITETNKKEFVYISVQETWSSGLTYCRTHYRDLAMIENEAENTEAKRANPTTAEVWIGLYRVPWIWFDKSQTLFQPWLSYSFNNNGGKQHCGTENNLHQWADENCEHKKGFICHQ</sequence>
<dbReference type="PANTHER" id="PTHR45784">
    <property type="entry name" value="C-TYPE LECTIN DOMAIN FAMILY 20 MEMBER A-RELATED"/>
    <property type="match status" value="1"/>
</dbReference>
<organism evidence="4 5">
    <name type="scientific">Ataeniobius toweri</name>
    <dbReference type="NCBI Taxonomy" id="208326"/>
    <lineage>
        <taxon>Eukaryota</taxon>
        <taxon>Metazoa</taxon>
        <taxon>Chordata</taxon>
        <taxon>Craniata</taxon>
        <taxon>Vertebrata</taxon>
        <taxon>Euteleostomi</taxon>
        <taxon>Actinopterygii</taxon>
        <taxon>Neopterygii</taxon>
        <taxon>Teleostei</taxon>
        <taxon>Neoteleostei</taxon>
        <taxon>Acanthomorphata</taxon>
        <taxon>Ovalentaria</taxon>
        <taxon>Atherinomorphae</taxon>
        <taxon>Cyprinodontiformes</taxon>
        <taxon>Goodeidae</taxon>
        <taxon>Ataeniobius</taxon>
    </lineage>
</organism>
<proteinExistence type="predicted"/>
<keyword evidence="1" id="KW-1015">Disulfide bond</keyword>
<evidence type="ECO:0000256" key="1">
    <source>
        <dbReference type="ARBA" id="ARBA00023157"/>
    </source>
</evidence>
<reference evidence="4 5" key="1">
    <citation type="submission" date="2021-07" db="EMBL/GenBank/DDBJ databases">
        <authorList>
            <person name="Palmer J.M."/>
        </authorList>
    </citation>
    <scope>NUCLEOTIDE SEQUENCE [LARGE SCALE GENOMIC DNA]</scope>
    <source>
        <strain evidence="4 5">AT_MEX2019</strain>
        <tissue evidence="4">Muscle</tissue>
    </source>
</reference>
<comment type="caution">
    <text evidence="4">The sequence shown here is derived from an EMBL/GenBank/DDBJ whole genome shotgun (WGS) entry which is preliminary data.</text>
</comment>
<feature type="chain" id="PRO_5045569030" description="C-type lectin domain-containing protein" evidence="2">
    <location>
        <begin position="21"/>
        <end position="260"/>
    </location>
</feature>
<dbReference type="SMART" id="SM00034">
    <property type="entry name" value="CLECT"/>
    <property type="match status" value="2"/>
</dbReference>
<evidence type="ECO:0000313" key="4">
    <source>
        <dbReference type="EMBL" id="MED6242552.1"/>
    </source>
</evidence>
<accession>A0ABU7AWB8</accession>
<dbReference type="PROSITE" id="PS00615">
    <property type="entry name" value="C_TYPE_LECTIN_1"/>
    <property type="match status" value="2"/>
</dbReference>
<dbReference type="PROSITE" id="PS50041">
    <property type="entry name" value="C_TYPE_LECTIN_2"/>
    <property type="match status" value="2"/>
</dbReference>
<protein>
    <recommendedName>
        <fullName evidence="3">C-type lectin domain-containing protein</fullName>
    </recommendedName>
</protein>
<dbReference type="InterPro" id="IPR016186">
    <property type="entry name" value="C-type_lectin-like/link_sf"/>
</dbReference>
<dbReference type="EMBL" id="JAHUTI010031214">
    <property type="protein sequence ID" value="MED6242552.1"/>
    <property type="molecule type" value="Genomic_DNA"/>
</dbReference>
<evidence type="ECO:0000256" key="2">
    <source>
        <dbReference type="SAM" id="SignalP"/>
    </source>
</evidence>
<keyword evidence="2" id="KW-0732">Signal</keyword>
<keyword evidence="5" id="KW-1185">Reference proteome</keyword>
<dbReference type="Gene3D" id="3.10.100.10">
    <property type="entry name" value="Mannose-Binding Protein A, subunit A"/>
    <property type="match status" value="2"/>
</dbReference>
<feature type="signal peptide" evidence="2">
    <location>
        <begin position="1"/>
        <end position="20"/>
    </location>
</feature>
<dbReference type="Proteomes" id="UP001345963">
    <property type="component" value="Unassembled WGS sequence"/>
</dbReference>
<dbReference type="InterPro" id="IPR016187">
    <property type="entry name" value="CTDL_fold"/>
</dbReference>
<dbReference type="InterPro" id="IPR018378">
    <property type="entry name" value="C-type_lectin_CS"/>
</dbReference>
<feature type="domain" description="C-type lectin" evidence="3">
    <location>
        <begin position="26"/>
        <end position="145"/>
    </location>
</feature>
<feature type="domain" description="C-type lectin" evidence="3">
    <location>
        <begin position="150"/>
        <end position="259"/>
    </location>
</feature>
<name>A0ABU7AWB8_9TELE</name>
<dbReference type="PANTHER" id="PTHR45784:SF3">
    <property type="entry name" value="C-TYPE LECTIN DOMAIN FAMILY 4 MEMBER K-LIKE-RELATED"/>
    <property type="match status" value="1"/>
</dbReference>